<proteinExistence type="predicted"/>
<organism evidence="2 3">
    <name type="scientific">Marivirga aurantiaca</name>
    <dbReference type="NCBI Taxonomy" id="2802615"/>
    <lineage>
        <taxon>Bacteria</taxon>
        <taxon>Pseudomonadati</taxon>
        <taxon>Bacteroidota</taxon>
        <taxon>Cytophagia</taxon>
        <taxon>Cytophagales</taxon>
        <taxon>Marivirgaceae</taxon>
        <taxon>Marivirga</taxon>
    </lineage>
</organism>
<dbReference type="PROSITE" id="PS51459">
    <property type="entry name" value="FIDO"/>
    <property type="match status" value="1"/>
</dbReference>
<dbReference type="EMBL" id="JAEQBW010000006">
    <property type="protein sequence ID" value="MBK6266049.1"/>
    <property type="molecule type" value="Genomic_DNA"/>
</dbReference>
<evidence type="ECO:0000313" key="3">
    <source>
        <dbReference type="Proteomes" id="UP000611723"/>
    </source>
</evidence>
<feature type="domain" description="Fido" evidence="1">
    <location>
        <begin position="1"/>
        <end position="33"/>
    </location>
</feature>
<dbReference type="InterPro" id="IPR036597">
    <property type="entry name" value="Fido-like_dom_sf"/>
</dbReference>
<dbReference type="SUPFAM" id="SSF140931">
    <property type="entry name" value="Fic-like"/>
    <property type="match status" value="1"/>
</dbReference>
<evidence type="ECO:0000313" key="2">
    <source>
        <dbReference type="EMBL" id="MBK6266049.1"/>
    </source>
</evidence>
<keyword evidence="3" id="KW-1185">Reference proteome</keyword>
<comment type="caution">
    <text evidence="2">The sequence shown here is derived from an EMBL/GenBank/DDBJ whole genome shotgun (WGS) entry which is preliminary data.</text>
</comment>
<dbReference type="InterPro" id="IPR003812">
    <property type="entry name" value="Fido"/>
</dbReference>
<accession>A0A935C9L4</accession>
<dbReference type="AlphaFoldDB" id="A0A935C9L4"/>
<sequence length="33" mass="3717">MIIIRLICPFDDGNGRIGRAITNMLILLCPIFI</sequence>
<dbReference type="Gene3D" id="1.10.3290.10">
    <property type="entry name" value="Fido-like domain"/>
    <property type="match status" value="1"/>
</dbReference>
<protein>
    <submittedName>
        <fullName evidence="2">Fic family protein</fullName>
    </submittedName>
</protein>
<evidence type="ECO:0000259" key="1">
    <source>
        <dbReference type="PROSITE" id="PS51459"/>
    </source>
</evidence>
<name>A0A935C9L4_9BACT</name>
<reference evidence="2" key="1">
    <citation type="submission" date="2021-01" db="EMBL/GenBank/DDBJ databases">
        <title>Marivirga aurantiaca sp. nov., isolated from intertidal surface sediments.</title>
        <authorList>
            <person name="Zhang M."/>
        </authorList>
    </citation>
    <scope>NUCLEOTIDE SEQUENCE</scope>
    <source>
        <strain evidence="2">S37H4</strain>
    </source>
</reference>
<gene>
    <name evidence="2" type="ORF">JKA74_13480</name>
</gene>
<dbReference type="Proteomes" id="UP000611723">
    <property type="component" value="Unassembled WGS sequence"/>
</dbReference>